<sequence length="138" mass="15487">MASLRFHIVLFLVFTSFVSLISCLCLSKNHVTFFLFGDSAFDVGNNNYINTTGKANFKPYEDTFLKYPSGRHSDGLLISDYIAAFAKATYVLPYLQPGVHDFTYGASFASSGVGALFETHRELKWKQLSKEFTFQPIA</sequence>
<dbReference type="STRING" id="93759.A0A1R3H6M3"/>
<dbReference type="GO" id="GO:0016298">
    <property type="term" value="F:lipase activity"/>
    <property type="evidence" value="ECO:0007669"/>
    <property type="project" value="TreeGrafter"/>
</dbReference>
<dbReference type="PANTHER" id="PTHR45966">
    <property type="entry name" value="GDSL-LIKE LIPASE/ACYLHYDROLASE"/>
    <property type="match status" value="1"/>
</dbReference>
<dbReference type="Proteomes" id="UP000187203">
    <property type="component" value="Unassembled WGS sequence"/>
</dbReference>
<dbReference type="InterPro" id="IPR044552">
    <property type="entry name" value="GLIP1-5/GLL25"/>
</dbReference>
<proteinExistence type="predicted"/>
<evidence type="ECO:0000256" key="2">
    <source>
        <dbReference type="SAM" id="Phobius"/>
    </source>
</evidence>
<keyword evidence="2" id="KW-0472">Membrane</keyword>
<protein>
    <recommendedName>
        <fullName evidence="5">Lipase, GDSL</fullName>
    </recommendedName>
</protein>
<dbReference type="PROSITE" id="PS51257">
    <property type="entry name" value="PROKAR_LIPOPROTEIN"/>
    <property type="match status" value="1"/>
</dbReference>
<keyword evidence="4" id="KW-1185">Reference proteome</keyword>
<evidence type="ECO:0008006" key="5">
    <source>
        <dbReference type="Google" id="ProtNLM"/>
    </source>
</evidence>
<keyword evidence="2" id="KW-1133">Transmembrane helix</keyword>
<feature type="transmembrane region" description="Helical" evidence="2">
    <location>
        <begin position="6"/>
        <end position="26"/>
    </location>
</feature>
<dbReference type="Gene3D" id="3.40.50.1110">
    <property type="entry name" value="SGNH hydrolase"/>
    <property type="match status" value="1"/>
</dbReference>
<evidence type="ECO:0000313" key="4">
    <source>
        <dbReference type="Proteomes" id="UP000187203"/>
    </source>
</evidence>
<dbReference type="OrthoDB" id="1000971at2759"/>
<accession>A0A1R3H6M3</accession>
<keyword evidence="1" id="KW-0732">Signal</keyword>
<dbReference type="PANTHER" id="PTHR45966:SF1">
    <property type="entry name" value="GDSL ESTERASE_LIPASE 1-RELATED"/>
    <property type="match status" value="1"/>
</dbReference>
<gene>
    <name evidence="3" type="ORF">COLO4_30845</name>
</gene>
<comment type="caution">
    <text evidence="3">The sequence shown here is derived from an EMBL/GenBank/DDBJ whole genome shotgun (WGS) entry which is preliminary data.</text>
</comment>
<dbReference type="EMBL" id="AWUE01020791">
    <property type="protein sequence ID" value="OMO65982.1"/>
    <property type="molecule type" value="Genomic_DNA"/>
</dbReference>
<dbReference type="AlphaFoldDB" id="A0A1R3H6M3"/>
<keyword evidence="2" id="KW-0812">Transmembrane</keyword>
<organism evidence="3 4">
    <name type="scientific">Corchorus olitorius</name>
    <dbReference type="NCBI Taxonomy" id="93759"/>
    <lineage>
        <taxon>Eukaryota</taxon>
        <taxon>Viridiplantae</taxon>
        <taxon>Streptophyta</taxon>
        <taxon>Embryophyta</taxon>
        <taxon>Tracheophyta</taxon>
        <taxon>Spermatophyta</taxon>
        <taxon>Magnoliopsida</taxon>
        <taxon>eudicotyledons</taxon>
        <taxon>Gunneridae</taxon>
        <taxon>Pentapetalae</taxon>
        <taxon>rosids</taxon>
        <taxon>malvids</taxon>
        <taxon>Malvales</taxon>
        <taxon>Malvaceae</taxon>
        <taxon>Grewioideae</taxon>
        <taxon>Apeibeae</taxon>
        <taxon>Corchorus</taxon>
    </lineage>
</organism>
<evidence type="ECO:0000313" key="3">
    <source>
        <dbReference type="EMBL" id="OMO65982.1"/>
    </source>
</evidence>
<name>A0A1R3H6M3_9ROSI</name>
<dbReference type="InterPro" id="IPR036514">
    <property type="entry name" value="SGNH_hydro_sf"/>
</dbReference>
<evidence type="ECO:0000256" key="1">
    <source>
        <dbReference type="ARBA" id="ARBA00022729"/>
    </source>
</evidence>
<reference evidence="4" key="1">
    <citation type="submission" date="2013-09" db="EMBL/GenBank/DDBJ databases">
        <title>Corchorus olitorius genome sequencing.</title>
        <authorList>
            <person name="Alam M."/>
            <person name="Haque M.S."/>
            <person name="Islam M.S."/>
            <person name="Emdad E.M."/>
            <person name="Islam M.M."/>
            <person name="Ahmed B."/>
            <person name="Halim A."/>
            <person name="Hossen Q.M.M."/>
            <person name="Hossain M.Z."/>
            <person name="Ahmed R."/>
            <person name="Khan M.M."/>
            <person name="Islam R."/>
            <person name="Rashid M.M."/>
            <person name="Khan S.A."/>
            <person name="Rahman M.S."/>
            <person name="Alam M."/>
            <person name="Yahiya A.S."/>
            <person name="Khan M.S."/>
            <person name="Azam M.S."/>
            <person name="Haque T."/>
            <person name="Lashkar M.Z.H."/>
            <person name="Akhand A.I."/>
            <person name="Morshed G."/>
            <person name="Roy S."/>
            <person name="Uddin K.S."/>
            <person name="Rabeya T."/>
            <person name="Hossain A.S."/>
            <person name="Chowdhury A."/>
            <person name="Snigdha A.R."/>
            <person name="Mortoza M.S."/>
            <person name="Matin S.A."/>
            <person name="Hoque S.M.E."/>
            <person name="Islam M.K."/>
            <person name="Roy D.K."/>
            <person name="Haider R."/>
            <person name="Moosa M.M."/>
            <person name="Elias S.M."/>
            <person name="Hasan A.M."/>
            <person name="Jahan S."/>
            <person name="Shafiuddin M."/>
            <person name="Mahmood N."/>
            <person name="Shommy N.S."/>
        </authorList>
    </citation>
    <scope>NUCLEOTIDE SEQUENCE [LARGE SCALE GENOMIC DNA]</scope>
    <source>
        <strain evidence="4">cv. O-4</strain>
    </source>
</reference>